<keyword evidence="1" id="KW-0812">Transmembrane</keyword>
<name>D5EM44_CORAD</name>
<reference evidence="3 4" key="1">
    <citation type="journal article" date="2010" name="Stand. Genomic Sci.">
        <title>Complete genome sequence of Coraliomargarita akajimensis type strain (04OKA010-24).</title>
        <authorList>
            <person name="Mavromatis K."/>
            <person name="Abt B."/>
            <person name="Brambilla E."/>
            <person name="Lapidus A."/>
            <person name="Copeland A."/>
            <person name="Deshpande S."/>
            <person name="Nolan M."/>
            <person name="Lucas S."/>
            <person name="Tice H."/>
            <person name="Cheng J.F."/>
            <person name="Han C."/>
            <person name="Detter J.C."/>
            <person name="Woyke T."/>
            <person name="Goodwin L."/>
            <person name="Pitluck S."/>
            <person name="Held B."/>
            <person name="Brettin T."/>
            <person name="Tapia R."/>
            <person name="Ivanova N."/>
            <person name="Mikhailova N."/>
            <person name="Pati A."/>
            <person name="Liolios K."/>
            <person name="Chen A."/>
            <person name="Palaniappan K."/>
            <person name="Land M."/>
            <person name="Hauser L."/>
            <person name="Chang Y.J."/>
            <person name="Jeffries C.D."/>
            <person name="Rohde M."/>
            <person name="Goker M."/>
            <person name="Bristow J."/>
            <person name="Eisen J.A."/>
            <person name="Markowitz V."/>
            <person name="Hugenholtz P."/>
            <person name="Klenk H.P."/>
            <person name="Kyrpides N.C."/>
        </authorList>
    </citation>
    <scope>NUCLEOTIDE SEQUENCE [LARGE SCALE GENOMIC DNA]</scope>
    <source>
        <strain evidence="4">DSM 45221 / IAM 15411 / JCM 23193 / KCTC 12865</strain>
    </source>
</reference>
<keyword evidence="1" id="KW-0472">Membrane</keyword>
<dbReference type="eggNOG" id="COG0760">
    <property type="taxonomic scope" value="Bacteria"/>
</dbReference>
<proteinExistence type="predicted"/>
<evidence type="ECO:0000256" key="1">
    <source>
        <dbReference type="SAM" id="Phobius"/>
    </source>
</evidence>
<protein>
    <recommendedName>
        <fullName evidence="2">PpiC domain-containing protein</fullName>
    </recommendedName>
</protein>
<dbReference type="PANTHER" id="PTHR47245:SF2">
    <property type="entry name" value="PEPTIDYL-PROLYL CIS-TRANS ISOMERASE HP_0175-RELATED"/>
    <property type="match status" value="1"/>
</dbReference>
<dbReference type="InterPro" id="IPR046357">
    <property type="entry name" value="PPIase_dom_sf"/>
</dbReference>
<dbReference type="InterPro" id="IPR000297">
    <property type="entry name" value="PPIase_PpiC"/>
</dbReference>
<feature type="transmembrane region" description="Helical" evidence="1">
    <location>
        <begin position="12"/>
        <end position="29"/>
    </location>
</feature>
<dbReference type="HOGENOM" id="CLU_067345_0_0_0"/>
<keyword evidence="4" id="KW-1185">Reference proteome</keyword>
<dbReference type="InterPro" id="IPR050245">
    <property type="entry name" value="PrsA_foldase"/>
</dbReference>
<gene>
    <name evidence="3" type="ordered locus">Caka_2186</name>
</gene>
<dbReference type="Gene3D" id="3.10.50.40">
    <property type="match status" value="1"/>
</dbReference>
<dbReference type="Proteomes" id="UP000000925">
    <property type="component" value="Chromosome"/>
</dbReference>
<dbReference type="Pfam" id="PF13145">
    <property type="entry name" value="Rotamase_2"/>
    <property type="match status" value="1"/>
</dbReference>
<dbReference type="KEGG" id="caa:Caka_2186"/>
<dbReference type="SUPFAM" id="SSF54534">
    <property type="entry name" value="FKBP-like"/>
    <property type="match status" value="1"/>
</dbReference>
<evidence type="ECO:0000313" key="3">
    <source>
        <dbReference type="EMBL" id="ADE55204.1"/>
    </source>
</evidence>
<evidence type="ECO:0000259" key="2">
    <source>
        <dbReference type="Pfam" id="PF13145"/>
    </source>
</evidence>
<dbReference type="GO" id="GO:0003755">
    <property type="term" value="F:peptidyl-prolyl cis-trans isomerase activity"/>
    <property type="evidence" value="ECO:0007669"/>
    <property type="project" value="InterPro"/>
</dbReference>
<dbReference type="STRING" id="583355.Caka_2186"/>
<accession>D5EM44</accession>
<feature type="domain" description="PpiC" evidence="2">
    <location>
        <begin position="119"/>
        <end position="247"/>
    </location>
</feature>
<evidence type="ECO:0000313" key="4">
    <source>
        <dbReference type="Proteomes" id="UP000000925"/>
    </source>
</evidence>
<dbReference type="RefSeq" id="WP_013043926.1">
    <property type="nucleotide sequence ID" value="NC_014008.1"/>
</dbReference>
<dbReference type="AlphaFoldDB" id="D5EM44"/>
<dbReference type="PANTHER" id="PTHR47245">
    <property type="entry name" value="PEPTIDYLPROLYL ISOMERASE"/>
    <property type="match status" value="1"/>
</dbReference>
<dbReference type="EMBL" id="CP001998">
    <property type="protein sequence ID" value="ADE55204.1"/>
    <property type="molecule type" value="Genomic_DNA"/>
</dbReference>
<sequence>MDADKHSNAPKVLRIVTLALLLAGGTWIMQGPPNERDDDNLIIITDAQVAHLQARWIKQWNRTPNQLELQASVDAYVRDEILYREALRQGLDRQDPRVRLALIQKMNLLSAGRSNTDDIPQADLEAFFALRSERYQVPAQYSFQQIYFKADADAEAQARDLAAQFNDSEPTAERLPNYGDHSMLVRAMHNVSEPEVARIFGNEFAANLSHLSEHKWSGPVRSTYGMHVVKLTQLEQAHIPELNQVREQVETDLRYETSEAAKEQAYLELASKYELQLSDEAQALMEDANAL</sequence>
<keyword evidence="1" id="KW-1133">Transmembrane helix</keyword>
<organism evidence="3 4">
    <name type="scientific">Coraliomargarita akajimensis (strain DSM 45221 / IAM 15411 / JCM 23193 / KCTC 12865 / 04OKA010-24)</name>
    <dbReference type="NCBI Taxonomy" id="583355"/>
    <lineage>
        <taxon>Bacteria</taxon>
        <taxon>Pseudomonadati</taxon>
        <taxon>Verrucomicrobiota</taxon>
        <taxon>Opitutia</taxon>
        <taxon>Puniceicoccales</taxon>
        <taxon>Coraliomargaritaceae</taxon>
        <taxon>Coraliomargarita</taxon>
    </lineage>
</organism>